<dbReference type="VEuPathDB" id="FungiDB:RhiirFUN_006837"/>
<comment type="caution">
    <text evidence="4">The sequence shown here is derived from an EMBL/GenBank/DDBJ whole genome shotgun (WGS) entry which is preliminary data.</text>
</comment>
<feature type="region of interest" description="Disordered" evidence="1">
    <location>
        <begin position="2276"/>
        <end position="2298"/>
    </location>
</feature>
<evidence type="ECO:0000313" key="5">
    <source>
        <dbReference type="Proteomes" id="UP000684084"/>
    </source>
</evidence>
<organism evidence="4 5">
    <name type="scientific">Rhizophagus irregularis</name>
    <dbReference type="NCBI Taxonomy" id="588596"/>
    <lineage>
        <taxon>Eukaryota</taxon>
        <taxon>Fungi</taxon>
        <taxon>Fungi incertae sedis</taxon>
        <taxon>Mucoromycota</taxon>
        <taxon>Glomeromycotina</taxon>
        <taxon>Glomeromycetes</taxon>
        <taxon>Glomerales</taxon>
        <taxon>Glomeraceae</taxon>
        <taxon>Rhizophagus</taxon>
    </lineage>
</organism>
<accession>A0A915ZSW7</accession>
<evidence type="ECO:0000256" key="1">
    <source>
        <dbReference type="SAM" id="MobiDB-lite"/>
    </source>
</evidence>
<evidence type="ECO:0000313" key="4">
    <source>
        <dbReference type="EMBL" id="CAB5386831.1"/>
    </source>
</evidence>
<dbReference type="GO" id="GO:0034703">
    <property type="term" value="C:cation channel complex"/>
    <property type="evidence" value="ECO:0007669"/>
    <property type="project" value="TreeGrafter"/>
</dbReference>
<dbReference type="GO" id="GO:0055080">
    <property type="term" value="P:monoatomic cation homeostasis"/>
    <property type="evidence" value="ECO:0007669"/>
    <property type="project" value="TreeGrafter"/>
</dbReference>
<feature type="domain" description="Protein UNC80 C-terminal" evidence="3">
    <location>
        <begin position="1214"/>
        <end position="1334"/>
    </location>
</feature>
<proteinExistence type="predicted"/>
<dbReference type="GO" id="GO:0005261">
    <property type="term" value="F:monoatomic cation channel activity"/>
    <property type="evidence" value="ECO:0007669"/>
    <property type="project" value="TreeGrafter"/>
</dbReference>
<feature type="compositionally biased region" description="Polar residues" evidence="1">
    <location>
        <begin position="510"/>
        <end position="541"/>
    </location>
</feature>
<dbReference type="OrthoDB" id="5584001at2759"/>
<feature type="compositionally biased region" description="Low complexity" evidence="1">
    <location>
        <begin position="2217"/>
        <end position="2229"/>
    </location>
</feature>
<feature type="domain" description="Protein UNC80 C-terminal" evidence="3">
    <location>
        <begin position="1458"/>
        <end position="1626"/>
    </location>
</feature>
<sequence>MEYSKDTTYIRDSQILEPEIDHVIDITNNESQNYIDPLEIATVSTEENDLDTISTKATVAPVNDLHNTPSHWNKLRNLVVVDENIPQTPIPSDLFSNQNNSNNNNNNNNNNSDDAERTSVLSKSSSKRDIYQGNALKMLRFKSTVQQRSDVNKMEKDLERLITRTYGGNMFTSIGGSGNSAGSLGPLPVNDKGNKQQVDILREDSVRSAGGHFNFLSELYKLLKRWKHVVKLPDSHQILSELAKPFYNYPGNADDCNQSLDIFEYIRATYRPADPDENFARIQWCCKLLETHHSIIRNRLCDITEKLLNATAMNSYFPTSVAAIHSLIYTFIHTLVVTASSNLKSEESNKLFKMVDGFLSRLAAGTLISIDPDEMTIGNARVQINKYDSLARCIFVEGLVKCLLVKDVQLCKYIMENLIGKYWITPDLSMQSLYEHIIQLFAQSAIEILADPNMSFIDSSNPYISLPYLILHTLNQNLPPKNLRSMPSHIVRSLVSVVVSIFALPWPDNNSQSSKKQYNLPTRSSSNNQKMSGNETDNETSAGDIDSKYKNTRPSLNKINDGLLTPGSIRQSSEIDILRLAKTYIEYLWNEGWKNEVVELVKEAFEQDDLDRIITIFNQLVFGISDSIGDDIVKETIPDLFAKIVKIRPEKSANLKKILLSLSTKYRAHFYKPILACVASDNESKVSEYLHLISTLLNYMNGVELFMQDVELMNVIILSDVGPSSVKNEEDKHNSKLTVSSTTSQVNTWGSTTVGQCAIIMEFIWIIRELRLQQSSDRAKDSKHDTIAKKFLNELEKRLSIFMVAKEKSKLIPMPLRVLLCNLFFEIRLYCKTTYRPGWLSRIIDWTVHSSPVIHRDSMSFGLNQNPFTAQSELEADNNQLNEVEFIFQRIRVVYATLDDWNSSDTDRDEFLDVPVPAIPRVPVTPSTPNTPKTPITPYNDLRRSSTVVPSSGPAVNTPRRISSKLPKQRLHRFNTFSDDPAFSFLSLLVAVFNTIAEEEFTRLAPHLWNRFLNDKKHKPFASASFLFILCGEKSPETVKDFIMKDLYSTNALVRAITIYKISSLFGHRNQLLSQSYVSDSTRKRPFRVQAPAIPYIPTELGTQDVMMYESSKESKSKNSHHDVDQRIQELGWEVVDESETESDRSKRIVTPISLLSTFHLDEEVLKQRDEATPIQTARDKIRRNIRSEVISNTQGNTNKRRIISVHILSFFSLRLVDLLDDIHCGVYNLAKEIIIYFLRDDPLLFLRIFFSDLGTLNFETQKKLLTRIRFLISMQHVFPPGFTYMLFNHLAGILKWYSRDNKENGLGLMTYIIPTMAEMVPTVSNILVRDFKKNKIEHILCNNGQFWFTDGTPPSMFPRELTNDEVTFNILDVPLIMFQVAMLRVGHIHFMTNYVVAWPQEVYSVKKMIHAFAPTHLTDNLVNVNEEEKYFPDIEKAQRRYNGFNDILSRREKDIKLISALRARSWLNFLLSMLKRLNSNYNDRSELKIFLSGVNDILLEHANDFGIVGQTLVLYLTVITRFRRLFDTNRGYSIFIPALFKVFCESEKIPPIRSAITFAWYKFFQVHGESFIFQTLGSLTPIILKGSAKSTEVGEWLCSSLYELFKALSSPVKHSDSLGIGEAVDKLNITDPLLFDPPPLLNNTFRRRANSVASKSMGGLLGTQDEKIFSLEDLVRLFLTIIAYDPSSLRAEQFVQVLQYLIPHLLQESSSVRSLVDEGMAALTEVFLKLSKSFKHLIYSTINAENINETTENAGTSNNKPFLSETKAQAFGKQWKQNDKMTIKRQFLILIQAYKKYGGILSDNSHYKIANIIRLMLKDYAALKIKVSTNFIKDYIRDALLFNTTLEDGKKPILSFLRQMSASFRQNYKSIDFSGLIEGLVLITSDRCRFAVNDQAISFALKDKFVSFGLSVALKPDWEDEIIQLKLCNSIVKLFVGLMTHSDQDMLSELDKYQPSHQLMAYIVIPICHQYSPEEIYFTPMVSNIDSGESKAISCWIHLLAYITKACSRDSMMRSKTTFTLLGNNSRQNLDDDSDNEEEYVANKFVPSTTEAAATFIISFTALKIVLVRAEKYITQTKGMWIHINQFIRQVLGAAGTSQAKSGLYSLSGSPTASNTSIHINTETNDVNVDRTSFLRNNHYSSSSGNEGLNNTRSSFSSSSLDFVLWTFLELLLFYKLPLNLYLRTFIHQKLQNASTGVNSLNYQLSIDNFPRSPSLNSNTSNLNNTNNKEPYKRTRWKSWGGPPASFQRASLEKENENIRSSILRQRSTLSRASSYGLINSNNEPREYQNITSPSGQPSRINSLINETLNAYSNVHTLMGYGNILYNRPNGSRLHKNDQFQELRAWSYKQVIDKLKEEKRIVIEAYKEAFNVLGKGPYFSNDSYNEMINNL</sequence>
<feature type="region of interest" description="Disordered" evidence="1">
    <location>
        <begin position="510"/>
        <end position="553"/>
    </location>
</feature>
<feature type="region of interest" description="Disordered" evidence="1">
    <location>
        <begin position="922"/>
        <end position="960"/>
    </location>
</feature>
<dbReference type="PANTHER" id="PTHR31781:SF1">
    <property type="entry name" value="PROTEIN UNC-80 HOMOLOG"/>
    <property type="match status" value="1"/>
</dbReference>
<evidence type="ECO:0000259" key="3">
    <source>
        <dbReference type="Pfam" id="PF20262"/>
    </source>
</evidence>
<dbReference type="Proteomes" id="UP000684084">
    <property type="component" value="Unassembled WGS sequence"/>
</dbReference>
<dbReference type="EMBL" id="CAGKOT010000056">
    <property type="protein sequence ID" value="CAB5386831.1"/>
    <property type="molecule type" value="Genomic_DNA"/>
</dbReference>
<feature type="domain" description="Protein UNC80 central region" evidence="2">
    <location>
        <begin position="984"/>
        <end position="1074"/>
    </location>
</feature>
<gene>
    <name evidence="4" type="ORF">CHRIB12_LOCUS19891</name>
</gene>
<dbReference type="InterPro" id="IPR045852">
    <property type="entry name" value="UNC80_central"/>
</dbReference>
<name>A0A915ZSW7_9GLOM</name>
<reference evidence="4" key="1">
    <citation type="submission" date="2020-05" db="EMBL/GenBank/DDBJ databases">
        <authorList>
            <person name="Rincon C."/>
            <person name="Sanders R I."/>
            <person name="Robbins C."/>
            <person name="Chaturvedi A."/>
        </authorList>
    </citation>
    <scope>NUCLEOTIDE SEQUENCE</scope>
    <source>
        <strain evidence="4">CHB12</strain>
    </source>
</reference>
<dbReference type="InterPro" id="IPR046460">
    <property type="entry name" value="UNC80_C"/>
</dbReference>
<dbReference type="Pfam" id="PF19424">
    <property type="entry name" value="UNC80"/>
    <property type="match status" value="1"/>
</dbReference>
<feature type="compositionally biased region" description="Polar residues" evidence="1">
    <location>
        <begin position="925"/>
        <end position="934"/>
    </location>
</feature>
<feature type="compositionally biased region" description="Low complexity" evidence="1">
    <location>
        <begin position="96"/>
        <end position="112"/>
    </location>
</feature>
<feature type="domain" description="Protein UNC80 C-terminal" evidence="3">
    <location>
        <begin position="1665"/>
        <end position="1742"/>
    </location>
</feature>
<dbReference type="Pfam" id="PF20262">
    <property type="entry name" value="UNC80_C"/>
    <property type="match status" value="3"/>
</dbReference>
<feature type="region of interest" description="Disordered" evidence="1">
    <location>
        <begin position="89"/>
        <end position="127"/>
    </location>
</feature>
<dbReference type="PANTHER" id="PTHR31781">
    <property type="entry name" value="UNC80"/>
    <property type="match status" value="1"/>
</dbReference>
<protein>
    <submittedName>
        <fullName evidence="4">Uncharacterized protein</fullName>
    </submittedName>
</protein>
<feature type="region of interest" description="Disordered" evidence="1">
    <location>
        <begin position="2217"/>
        <end position="2238"/>
    </location>
</feature>
<evidence type="ECO:0000259" key="2">
    <source>
        <dbReference type="Pfam" id="PF19424"/>
    </source>
</evidence>